<dbReference type="Pfam" id="PF00248">
    <property type="entry name" value="Aldo_ket_red"/>
    <property type="match status" value="1"/>
</dbReference>
<evidence type="ECO:0000313" key="6">
    <source>
        <dbReference type="Proteomes" id="UP000037460"/>
    </source>
</evidence>
<accession>A0A0M0JMQ3</accession>
<evidence type="ECO:0000313" key="5">
    <source>
        <dbReference type="EMBL" id="KOO27587.1"/>
    </source>
</evidence>
<evidence type="ECO:0000256" key="2">
    <source>
        <dbReference type="ARBA" id="ARBA00022857"/>
    </source>
</evidence>
<keyword evidence="2" id="KW-0521">NADP</keyword>
<keyword evidence="6" id="KW-1185">Reference proteome</keyword>
<dbReference type="PANTHER" id="PTHR43827">
    <property type="entry name" value="2,5-DIKETO-D-GLUCONIC ACID REDUCTASE"/>
    <property type="match status" value="1"/>
</dbReference>
<gene>
    <name evidence="5" type="ORF">Ctob_002621</name>
</gene>
<evidence type="ECO:0000256" key="3">
    <source>
        <dbReference type="ARBA" id="ARBA00023002"/>
    </source>
</evidence>
<dbReference type="GO" id="GO:0016616">
    <property type="term" value="F:oxidoreductase activity, acting on the CH-OH group of donors, NAD or NADP as acceptor"/>
    <property type="evidence" value="ECO:0007669"/>
    <property type="project" value="UniProtKB-ARBA"/>
</dbReference>
<proteinExistence type="inferred from homology"/>
<dbReference type="Gene3D" id="3.20.20.100">
    <property type="entry name" value="NADP-dependent oxidoreductase domain"/>
    <property type="match status" value="1"/>
</dbReference>
<comment type="similarity">
    <text evidence="1">Belongs to the aldo/keto reductase family.</text>
</comment>
<dbReference type="InterPro" id="IPR036812">
    <property type="entry name" value="NAD(P)_OxRdtase_dom_sf"/>
</dbReference>
<evidence type="ECO:0000256" key="1">
    <source>
        <dbReference type="ARBA" id="ARBA00007905"/>
    </source>
</evidence>
<evidence type="ECO:0000259" key="4">
    <source>
        <dbReference type="Pfam" id="PF00248"/>
    </source>
</evidence>
<sequence>MEEFHRDGVLRALGVSNFEPRHIDDILACAGVKPAVNQVERHAYLAQTELREYCARHEILLEAYGSAGAKGLLEDPVVRAIAAAHGRTAAQVSLKYSVQRGIVVLAKSVTEKRIAQNAKLFDFELSEEDLAKLEALDCGQRSYWDNSNAP</sequence>
<feature type="domain" description="NADP-dependent oxidoreductase" evidence="4">
    <location>
        <begin position="1"/>
        <end position="136"/>
    </location>
</feature>
<dbReference type="Proteomes" id="UP000037460">
    <property type="component" value="Unassembled WGS sequence"/>
</dbReference>
<organism evidence="5 6">
    <name type="scientific">Chrysochromulina tobinii</name>
    <dbReference type="NCBI Taxonomy" id="1460289"/>
    <lineage>
        <taxon>Eukaryota</taxon>
        <taxon>Haptista</taxon>
        <taxon>Haptophyta</taxon>
        <taxon>Prymnesiophyceae</taxon>
        <taxon>Prymnesiales</taxon>
        <taxon>Chrysochromulinaceae</taxon>
        <taxon>Chrysochromulina</taxon>
    </lineage>
</organism>
<dbReference type="PRINTS" id="PR00069">
    <property type="entry name" value="ALDKETRDTASE"/>
</dbReference>
<dbReference type="CDD" id="cd19071">
    <property type="entry name" value="AKR_AKR1-5-like"/>
    <property type="match status" value="1"/>
</dbReference>
<dbReference type="AlphaFoldDB" id="A0A0M0JMQ3"/>
<dbReference type="PROSITE" id="PS00063">
    <property type="entry name" value="ALDOKETO_REDUCTASE_3"/>
    <property type="match status" value="1"/>
</dbReference>
<dbReference type="InterPro" id="IPR018170">
    <property type="entry name" value="Aldo/ket_reductase_CS"/>
</dbReference>
<dbReference type="InterPro" id="IPR023210">
    <property type="entry name" value="NADP_OxRdtase_dom"/>
</dbReference>
<dbReference type="EMBL" id="JWZX01002696">
    <property type="protein sequence ID" value="KOO27587.1"/>
    <property type="molecule type" value="Genomic_DNA"/>
</dbReference>
<reference evidence="6" key="1">
    <citation type="journal article" date="2015" name="PLoS Genet.">
        <title>Genome Sequence and Transcriptome Analyses of Chrysochromulina tobin: Metabolic Tools for Enhanced Algal Fitness in the Prominent Order Prymnesiales (Haptophyceae).</title>
        <authorList>
            <person name="Hovde B.T."/>
            <person name="Deodato C.R."/>
            <person name="Hunsperger H.M."/>
            <person name="Ryken S.A."/>
            <person name="Yost W."/>
            <person name="Jha R.K."/>
            <person name="Patterson J."/>
            <person name="Monnat R.J. Jr."/>
            <person name="Barlow S.B."/>
            <person name="Starkenburg S.R."/>
            <person name="Cattolico R.A."/>
        </authorList>
    </citation>
    <scope>NUCLEOTIDE SEQUENCE</scope>
    <source>
        <strain evidence="6">CCMP291</strain>
    </source>
</reference>
<dbReference type="InterPro" id="IPR020471">
    <property type="entry name" value="AKR"/>
</dbReference>
<dbReference type="OrthoDB" id="416253at2759"/>
<protein>
    <submittedName>
        <fullName evidence="5">Glyoxal reductase</fullName>
    </submittedName>
</protein>
<dbReference type="PANTHER" id="PTHR43827:SF3">
    <property type="entry name" value="NADP-DEPENDENT OXIDOREDUCTASE DOMAIN-CONTAINING PROTEIN"/>
    <property type="match status" value="1"/>
</dbReference>
<keyword evidence="3" id="KW-0560">Oxidoreductase</keyword>
<dbReference type="SUPFAM" id="SSF51430">
    <property type="entry name" value="NAD(P)-linked oxidoreductase"/>
    <property type="match status" value="1"/>
</dbReference>
<comment type="caution">
    <text evidence="5">The sequence shown here is derived from an EMBL/GenBank/DDBJ whole genome shotgun (WGS) entry which is preliminary data.</text>
</comment>
<name>A0A0M0JMQ3_9EUKA</name>